<comment type="subcellular location">
    <subcellularLocation>
        <location evidence="3">Membrane</location>
        <location evidence="3">Coated pit</location>
    </subcellularLocation>
</comment>
<dbReference type="Pfam" id="PF10291">
    <property type="entry name" value="muHD"/>
    <property type="match status" value="1"/>
</dbReference>
<reference evidence="6" key="2">
    <citation type="submission" date="2025-08" db="UniProtKB">
        <authorList>
            <consortium name="Ensembl"/>
        </authorList>
    </citation>
    <scope>IDENTIFICATION</scope>
</reference>
<evidence type="ECO:0000256" key="2">
    <source>
        <dbReference type="ARBA" id="ARBA00023176"/>
    </source>
</evidence>
<proteinExistence type="predicted"/>
<dbReference type="GO" id="GO:0030136">
    <property type="term" value="C:clathrin-coated vesicle"/>
    <property type="evidence" value="ECO:0007669"/>
    <property type="project" value="TreeGrafter"/>
</dbReference>
<sequence length="275" mass="29161">MDTSLGAEFWDLGFPWTHPWVLSFGILGIPVDTSLGAEFWDLGFPWTYPWVLSFGAPPGPALAPIPGAVPPPGCPQALVALSPRPRSDPSQSDPSTKDFWLNMGALSAQLQRQAEQSPGAPYYNVVLLKYQFSRLGPGSAPLRLAVSWDCSPGCTRVTVEYGYNGAALALPAPLANVTVLLPLEEPLGNLRLQPAGRQWGLPIPSNPPSSPPGSGRLSASWEPLGGRSKPSPVAAQFSGEGSTLSGLELQLPGAAYRVSLLKKRFATGMGYWGVC</sequence>
<dbReference type="PANTHER" id="PTHR23065:SF6">
    <property type="entry name" value="F-BAR DOMAIN ONLY PROTEIN 1"/>
    <property type="match status" value="1"/>
</dbReference>
<dbReference type="Ensembl" id="ENSCUST00005013673.1">
    <property type="protein sequence ID" value="ENSCUSP00005013143.1"/>
    <property type="gene ID" value="ENSCUSG00005008441.1"/>
</dbReference>
<dbReference type="GO" id="GO:0048268">
    <property type="term" value="P:clathrin coat assembly"/>
    <property type="evidence" value="ECO:0007669"/>
    <property type="project" value="TreeGrafter"/>
</dbReference>
<reference evidence="6" key="3">
    <citation type="submission" date="2025-09" db="UniProtKB">
        <authorList>
            <consortium name="Ensembl"/>
        </authorList>
    </citation>
    <scope>IDENTIFICATION</scope>
</reference>
<dbReference type="GO" id="GO:0005905">
    <property type="term" value="C:clathrin-coated pit"/>
    <property type="evidence" value="ECO:0007669"/>
    <property type="project" value="UniProtKB-KW"/>
</dbReference>
<accession>A0A8C3UGT4</accession>
<feature type="domain" description="Muniscin C-terminal" evidence="5">
    <location>
        <begin position="91"/>
        <end position="269"/>
    </location>
</feature>
<dbReference type="AlphaFoldDB" id="A0A8C3UGT4"/>
<keyword evidence="2" id="KW-0472">Membrane</keyword>
<dbReference type="PANTHER" id="PTHR23065">
    <property type="entry name" value="PROLINE-SERINE-THREONINE PHOSPHATASE INTERACTING PROTEIN 1"/>
    <property type="match status" value="1"/>
</dbReference>
<evidence type="ECO:0000256" key="1">
    <source>
        <dbReference type="ARBA" id="ARBA00022583"/>
    </source>
</evidence>
<evidence type="ECO:0000259" key="5">
    <source>
        <dbReference type="Pfam" id="PF10291"/>
    </source>
</evidence>
<evidence type="ECO:0000256" key="4">
    <source>
        <dbReference type="SAM" id="MobiDB-lite"/>
    </source>
</evidence>
<feature type="region of interest" description="Disordered" evidence="4">
    <location>
        <begin position="198"/>
        <end position="237"/>
    </location>
</feature>
<dbReference type="GO" id="GO:0005886">
    <property type="term" value="C:plasma membrane"/>
    <property type="evidence" value="ECO:0007669"/>
    <property type="project" value="TreeGrafter"/>
</dbReference>
<keyword evidence="2" id="KW-0168">Coated pit</keyword>
<keyword evidence="1" id="KW-0254">Endocytosis</keyword>
<organism evidence="6 7">
    <name type="scientific">Catharus ustulatus</name>
    <name type="common">Russet-backed thrush</name>
    <name type="synonym">Hylocichla ustulatus</name>
    <dbReference type="NCBI Taxonomy" id="91951"/>
    <lineage>
        <taxon>Eukaryota</taxon>
        <taxon>Metazoa</taxon>
        <taxon>Chordata</taxon>
        <taxon>Craniata</taxon>
        <taxon>Vertebrata</taxon>
        <taxon>Euteleostomi</taxon>
        <taxon>Archelosauria</taxon>
        <taxon>Archosauria</taxon>
        <taxon>Dinosauria</taxon>
        <taxon>Saurischia</taxon>
        <taxon>Theropoda</taxon>
        <taxon>Coelurosauria</taxon>
        <taxon>Aves</taxon>
        <taxon>Neognathae</taxon>
        <taxon>Neoaves</taxon>
        <taxon>Telluraves</taxon>
        <taxon>Australaves</taxon>
        <taxon>Passeriformes</taxon>
        <taxon>Turdidae</taxon>
        <taxon>Catharus</taxon>
    </lineage>
</organism>
<protein>
    <recommendedName>
        <fullName evidence="5">Muniscin C-terminal domain-containing protein</fullName>
    </recommendedName>
</protein>
<evidence type="ECO:0000313" key="7">
    <source>
        <dbReference type="Proteomes" id="UP000694563"/>
    </source>
</evidence>
<dbReference type="InterPro" id="IPR018808">
    <property type="entry name" value="Muniscin_C"/>
</dbReference>
<dbReference type="Proteomes" id="UP000694563">
    <property type="component" value="Chromosome 29"/>
</dbReference>
<reference evidence="6" key="1">
    <citation type="submission" date="2020-10" db="EMBL/GenBank/DDBJ databases">
        <title>Catharus ustulatus (Swainson's thrush) genome, bCatUst1, primary haplotype v2.</title>
        <authorList>
            <person name="Delmore K."/>
            <person name="Vafadar M."/>
            <person name="Formenti G."/>
            <person name="Chow W."/>
            <person name="Pelan S."/>
            <person name="Howe K."/>
            <person name="Rhie A."/>
            <person name="Mountcastle J."/>
            <person name="Haase B."/>
            <person name="Fedrigo O."/>
            <person name="Jarvis E.D."/>
        </authorList>
    </citation>
    <scope>NUCLEOTIDE SEQUENCE [LARGE SCALE GENOMIC DNA]</scope>
</reference>
<evidence type="ECO:0000256" key="3">
    <source>
        <dbReference type="ARBA" id="ARBA00037878"/>
    </source>
</evidence>
<dbReference type="GO" id="GO:0072583">
    <property type="term" value="P:clathrin-dependent endocytosis"/>
    <property type="evidence" value="ECO:0007669"/>
    <property type="project" value="TreeGrafter"/>
</dbReference>
<name>A0A8C3UGT4_CATUS</name>
<evidence type="ECO:0000313" key="6">
    <source>
        <dbReference type="Ensembl" id="ENSCUSP00005013143.1"/>
    </source>
</evidence>
<keyword evidence="7" id="KW-1185">Reference proteome</keyword>